<dbReference type="PROSITE" id="PS50181">
    <property type="entry name" value="FBOX"/>
    <property type="match status" value="1"/>
</dbReference>
<name>A0A8D8BJC5_CULPI</name>
<dbReference type="EMBL" id="HBUE01079315">
    <property type="protein sequence ID" value="CAG6476806.1"/>
    <property type="molecule type" value="Transcribed_RNA"/>
</dbReference>
<feature type="domain" description="F-box" evidence="2">
    <location>
        <begin position="33"/>
        <end position="79"/>
    </location>
</feature>
<evidence type="ECO:0000313" key="3">
    <source>
        <dbReference type="EMBL" id="CAG6476806.1"/>
    </source>
</evidence>
<evidence type="ECO:0000256" key="1">
    <source>
        <dbReference type="SAM" id="MobiDB-lite"/>
    </source>
</evidence>
<dbReference type="AlphaFoldDB" id="A0A8D8BJC5"/>
<dbReference type="Gene3D" id="3.80.10.10">
    <property type="entry name" value="Ribonuclease Inhibitor"/>
    <property type="match status" value="1"/>
</dbReference>
<evidence type="ECO:0000259" key="2">
    <source>
        <dbReference type="PROSITE" id="PS50181"/>
    </source>
</evidence>
<dbReference type="Pfam" id="PF00646">
    <property type="entry name" value="F-box"/>
    <property type="match status" value="1"/>
</dbReference>
<dbReference type="SUPFAM" id="SSF81383">
    <property type="entry name" value="F-box domain"/>
    <property type="match status" value="1"/>
</dbReference>
<feature type="region of interest" description="Disordered" evidence="1">
    <location>
        <begin position="1"/>
        <end position="25"/>
    </location>
</feature>
<reference evidence="3" key="1">
    <citation type="submission" date="2021-05" db="EMBL/GenBank/DDBJ databases">
        <authorList>
            <person name="Alioto T."/>
            <person name="Alioto T."/>
            <person name="Gomez Garrido J."/>
        </authorList>
    </citation>
    <scope>NUCLEOTIDE SEQUENCE</scope>
</reference>
<sequence>MSASNFSTHKFGPSHRPPSSTQNSTPVSFSPLPSFVVMFPPEVWAQIFQHLDVPALKQVRQTCSYLKATVDENSCFMGQVRLKLPETTTLDRFFGVDVPARSVLLRSSRVEAVELWWPRVGRWLYDLQLERCRMSVSTLVGMLRATPQLKRLTLKTVEFSTGVVGEGFRLDKLEELVVDCPDESGVTLDLLPAFGSGCPRLKSFTYLYPKHPEVDQLKVVDFLKQVQGTIEEVKLFYSEFVMDAIAEMERMDNLKCVTFISNNPFFRTS</sequence>
<protein>
    <submittedName>
        <fullName evidence="3">(northern house mosquito) hypothetical protein</fullName>
    </submittedName>
</protein>
<proteinExistence type="predicted"/>
<accession>A0A8D8BJC5</accession>
<dbReference type="InterPro" id="IPR001810">
    <property type="entry name" value="F-box_dom"/>
</dbReference>
<dbReference type="CDD" id="cd09917">
    <property type="entry name" value="F-box_SF"/>
    <property type="match status" value="1"/>
</dbReference>
<dbReference type="InterPro" id="IPR036047">
    <property type="entry name" value="F-box-like_dom_sf"/>
</dbReference>
<organism evidence="3">
    <name type="scientific">Culex pipiens</name>
    <name type="common">House mosquito</name>
    <dbReference type="NCBI Taxonomy" id="7175"/>
    <lineage>
        <taxon>Eukaryota</taxon>
        <taxon>Metazoa</taxon>
        <taxon>Ecdysozoa</taxon>
        <taxon>Arthropoda</taxon>
        <taxon>Hexapoda</taxon>
        <taxon>Insecta</taxon>
        <taxon>Pterygota</taxon>
        <taxon>Neoptera</taxon>
        <taxon>Endopterygota</taxon>
        <taxon>Diptera</taxon>
        <taxon>Nematocera</taxon>
        <taxon>Culicoidea</taxon>
        <taxon>Culicidae</taxon>
        <taxon>Culicinae</taxon>
        <taxon>Culicini</taxon>
        <taxon>Culex</taxon>
        <taxon>Culex</taxon>
    </lineage>
</organism>
<dbReference type="InterPro" id="IPR032675">
    <property type="entry name" value="LRR_dom_sf"/>
</dbReference>